<organism evidence="2">
    <name type="scientific">bioreactor metagenome</name>
    <dbReference type="NCBI Taxonomy" id="1076179"/>
    <lineage>
        <taxon>unclassified sequences</taxon>
        <taxon>metagenomes</taxon>
        <taxon>ecological metagenomes</taxon>
    </lineage>
</organism>
<sequence>MGQNPYKTLEIWQVLALWIIPFVALVGGFNTYITKWE</sequence>
<dbReference type="EMBL" id="VSSQ01012305">
    <property type="protein sequence ID" value="MPM48915.1"/>
    <property type="molecule type" value="Genomic_DNA"/>
</dbReference>
<evidence type="ECO:0000313" key="2">
    <source>
        <dbReference type="EMBL" id="MPM48915.1"/>
    </source>
</evidence>
<keyword evidence="1" id="KW-0812">Transmembrane</keyword>
<protein>
    <submittedName>
        <fullName evidence="2">Uncharacterized protein</fullName>
    </submittedName>
</protein>
<keyword evidence="1" id="KW-0472">Membrane</keyword>
<comment type="caution">
    <text evidence="2">The sequence shown here is derived from an EMBL/GenBank/DDBJ whole genome shotgun (WGS) entry which is preliminary data.</text>
</comment>
<proteinExistence type="predicted"/>
<keyword evidence="1" id="KW-1133">Transmembrane helix</keyword>
<reference evidence="2" key="1">
    <citation type="submission" date="2019-08" db="EMBL/GenBank/DDBJ databases">
        <authorList>
            <person name="Kucharzyk K."/>
            <person name="Murdoch R.W."/>
            <person name="Higgins S."/>
            <person name="Loffler F."/>
        </authorList>
    </citation>
    <scope>NUCLEOTIDE SEQUENCE</scope>
</reference>
<evidence type="ECO:0000256" key="1">
    <source>
        <dbReference type="SAM" id="Phobius"/>
    </source>
</evidence>
<gene>
    <name evidence="2" type="ORF">SDC9_95642</name>
</gene>
<dbReference type="AlphaFoldDB" id="A0A645A6V6"/>
<feature type="transmembrane region" description="Helical" evidence="1">
    <location>
        <begin position="12"/>
        <end position="33"/>
    </location>
</feature>
<accession>A0A645A6V6</accession>
<name>A0A645A6V6_9ZZZZ</name>